<gene>
    <name evidence="8" type="ORF">O3G_MSEX009234</name>
</gene>
<evidence type="ECO:0000259" key="7">
    <source>
        <dbReference type="Pfam" id="PF00291"/>
    </source>
</evidence>
<dbReference type="GO" id="GO:0004794">
    <property type="term" value="F:threonine deaminase activity"/>
    <property type="evidence" value="ECO:0007669"/>
    <property type="project" value="TreeGrafter"/>
</dbReference>
<dbReference type="GO" id="GO:0009097">
    <property type="term" value="P:isoleucine biosynthetic process"/>
    <property type="evidence" value="ECO:0007669"/>
    <property type="project" value="TreeGrafter"/>
</dbReference>
<accession>A0A921ZDC6</accession>
<dbReference type="FunFam" id="3.40.50.1100:FF:000007">
    <property type="entry name" value="L-threonine dehydratase catabolic TdcB"/>
    <property type="match status" value="1"/>
</dbReference>
<comment type="similarity">
    <text evidence="2">Belongs to the serine/threonine dehydratase family.</text>
</comment>
<dbReference type="PANTHER" id="PTHR48078:SF19">
    <property type="entry name" value="ACT DOMAIN-CONTAINING PROTEIN"/>
    <property type="match status" value="1"/>
</dbReference>
<dbReference type="InterPro" id="IPR050147">
    <property type="entry name" value="Ser/Thr_Dehydratase"/>
</dbReference>
<keyword evidence="3" id="KW-0663">Pyridoxal phosphate</keyword>
<evidence type="ECO:0000256" key="1">
    <source>
        <dbReference type="ARBA" id="ARBA00001933"/>
    </source>
</evidence>
<dbReference type="EMBL" id="JH668491">
    <property type="protein sequence ID" value="KAG6455490.1"/>
    <property type="molecule type" value="Genomic_DNA"/>
</dbReference>
<dbReference type="InterPro" id="IPR001926">
    <property type="entry name" value="TrpB-like_PALP"/>
</dbReference>
<dbReference type="AlphaFoldDB" id="A0A921ZDC6"/>
<evidence type="ECO:0000256" key="6">
    <source>
        <dbReference type="ARBA" id="ARBA00042605"/>
    </source>
</evidence>
<protein>
    <recommendedName>
        <fullName evidence="5">L-serine deaminase</fullName>
    </recommendedName>
    <alternativeName>
        <fullName evidence="6">L-threonine dehydratase</fullName>
    </alternativeName>
</protein>
<dbReference type="Proteomes" id="UP000791440">
    <property type="component" value="Unassembled WGS sequence"/>
</dbReference>
<evidence type="ECO:0000313" key="8">
    <source>
        <dbReference type="EMBL" id="KAG6455490.1"/>
    </source>
</evidence>
<dbReference type="GO" id="GO:0003941">
    <property type="term" value="F:L-serine ammonia-lyase activity"/>
    <property type="evidence" value="ECO:0007669"/>
    <property type="project" value="TreeGrafter"/>
</dbReference>
<dbReference type="GO" id="GO:0006565">
    <property type="term" value="P:L-serine catabolic process"/>
    <property type="evidence" value="ECO:0007669"/>
    <property type="project" value="TreeGrafter"/>
</dbReference>
<evidence type="ECO:0000256" key="3">
    <source>
        <dbReference type="ARBA" id="ARBA00022898"/>
    </source>
</evidence>
<comment type="caution">
    <text evidence="8">The sequence shown here is derived from an EMBL/GenBank/DDBJ whole genome shotgun (WGS) entry which is preliminary data.</text>
</comment>
<feature type="domain" description="Tryptophan synthase beta chain-like PALP" evidence="7">
    <location>
        <begin position="64"/>
        <end position="363"/>
    </location>
</feature>
<keyword evidence="9" id="KW-1185">Reference proteome</keyword>
<proteinExistence type="inferred from homology"/>
<evidence type="ECO:0000313" key="9">
    <source>
        <dbReference type="Proteomes" id="UP000791440"/>
    </source>
</evidence>
<evidence type="ECO:0000256" key="4">
    <source>
        <dbReference type="ARBA" id="ARBA00023239"/>
    </source>
</evidence>
<organism evidence="8 9">
    <name type="scientific">Manduca sexta</name>
    <name type="common">Tobacco hawkmoth</name>
    <name type="synonym">Tobacco hornworm</name>
    <dbReference type="NCBI Taxonomy" id="7130"/>
    <lineage>
        <taxon>Eukaryota</taxon>
        <taxon>Metazoa</taxon>
        <taxon>Ecdysozoa</taxon>
        <taxon>Arthropoda</taxon>
        <taxon>Hexapoda</taxon>
        <taxon>Insecta</taxon>
        <taxon>Pterygota</taxon>
        <taxon>Neoptera</taxon>
        <taxon>Endopterygota</taxon>
        <taxon>Lepidoptera</taxon>
        <taxon>Glossata</taxon>
        <taxon>Ditrysia</taxon>
        <taxon>Bombycoidea</taxon>
        <taxon>Sphingidae</taxon>
        <taxon>Sphinginae</taxon>
        <taxon>Sphingini</taxon>
        <taxon>Manduca</taxon>
    </lineage>
</organism>
<evidence type="ECO:0000256" key="2">
    <source>
        <dbReference type="ARBA" id="ARBA00010869"/>
    </source>
</evidence>
<evidence type="ECO:0000256" key="5">
    <source>
        <dbReference type="ARBA" id="ARBA00041766"/>
    </source>
</evidence>
<dbReference type="GO" id="GO:0006567">
    <property type="term" value="P:L-threonine catabolic process"/>
    <property type="evidence" value="ECO:0007669"/>
    <property type="project" value="TreeGrafter"/>
</dbReference>
<keyword evidence="4" id="KW-0456">Lyase</keyword>
<comment type="cofactor">
    <cofactor evidence="1">
        <name>pyridoxal 5'-phosphate</name>
        <dbReference type="ChEBI" id="CHEBI:597326"/>
    </cofactor>
</comment>
<reference evidence="8" key="2">
    <citation type="submission" date="2020-12" db="EMBL/GenBank/DDBJ databases">
        <authorList>
            <person name="Kanost M."/>
        </authorList>
    </citation>
    <scope>NUCLEOTIDE SEQUENCE</scope>
</reference>
<dbReference type="PANTHER" id="PTHR48078">
    <property type="entry name" value="THREONINE DEHYDRATASE, MITOCHONDRIAL-RELATED"/>
    <property type="match status" value="1"/>
</dbReference>
<sequence length="482" mass="53065">MDVSSDTEKESLGVSPAVLAKRYLVKPNPWCSKLDLEFDVYCDAANPKLISYKSITKAASEIKSVIAKTPLRKSKCCVQFNMELHYKFELFHQTGSFHERSALYSLKMLDERQRAAGVITASLGNWAQVGNTINTYHALAYYGKRLGIPVTVVLPVHTMPDITKKCEDFGAQVILRGNDFGEAKRQAFQIISNGKNCSYINGYDHPNVITGAGTIGLEILEQLPGTQVILVPVGGGGLIAGIATAVKQLRPEILIYGIQSDKCGSFYKAMENNRPINTSVNHGLAESLAIPLVGYNAFHSAHHLVDKMVLVNDDSLTRAILHLAEEEKVITEGAGAISVAALLAAPNILPELQNKTVVCVITGGNINHIILTRCLDRAKAIEGRLIKITIKLATEDSKGHAKILRIIASMSCNILQSYRESGWLIEDRFYTTYLILICETRGIQHACSVKRVLNTLFPDLCQFEEEPFNPVEACCCFPKRFP</sequence>
<reference evidence="8" key="1">
    <citation type="journal article" date="2016" name="Insect Biochem. Mol. Biol.">
        <title>Multifaceted biological insights from a draft genome sequence of the tobacco hornworm moth, Manduca sexta.</title>
        <authorList>
            <person name="Kanost M.R."/>
            <person name="Arrese E.L."/>
            <person name="Cao X."/>
            <person name="Chen Y.R."/>
            <person name="Chellapilla S."/>
            <person name="Goldsmith M.R."/>
            <person name="Grosse-Wilde E."/>
            <person name="Heckel D.G."/>
            <person name="Herndon N."/>
            <person name="Jiang H."/>
            <person name="Papanicolaou A."/>
            <person name="Qu J."/>
            <person name="Soulages J.L."/>
            <person name="Vogel H."/>
            <person name="Walters J."/>
            <person name="Waterhouse R.M."/>
            <person name="Ahn S.J."/>
            <person name="Almeida F.C."/>
            <person name="An C."/>
            <person name="Aqrawi P."/>
            <person name="Bretschneider A."/>
            <person name="Bryant W.B."/>
            <person name="Bucks S."/>
            <person name="Chao H."/>
            <person name="Chevignon G."/>
            <person name="Christen J.M."/>
            <person name="Clarke D.F."/>
            <person name="Dittmer N.T."/>
            <person name="Ferguson L.C.F."/>
            <person name="Garavelou S."/>
            <person name="Gordon K.H.J."/>
            <person name="Gunaratna R.T."/>
            <person name="Han Y."/>
            <person name="Hauser F."/>
            <person name="He Y."/>
            <person name="Heidel-Fischer H."/>
            <person name="Hirsh A."/>
            <person name="Hu Y."/>
            <person name="Jiang H."/>
            <person name="Kalra D."/>
            <person name="Klinner C."/>
            <person name="Konig C."/>
            <person name="Kovar C."/>
            <person name="Kroll A.R."/>
            <person name="Kuwar S.S."/>
            <person name="Lee S.L."/>
            <person name="Lehman R."/>
            <person name="Li K."/>
            <person name="Li Z."/>
            <person name="Liang H."/>
            <person name="Lovelace S."/>
            <person name="Lu Z."/>
            <person name="Mansfield J.H."/>
            <person name="McCulloch K.J."/>
            <person name="Mathew T."/>
            <person name="Morton B."/>
            <person name="Muzny D.M."/>
            <person name="Neunemann D."/>
            <person name="Ongeri F."/>
            <person name="Pauchet Y."/>
            <person name="Pu L.L."/>
            <person name="Pyrousis I."/>
            <person name="Rao X.J."/>
            <person name="Redding A."/>
            <person name="Roesel C."/>
            <person name="Sanchez-Gracia A."/>
            <person name="Schaack S."/>
            <person name="Shukla A."/>
            <person name="Tetreau G."/>
            <person name="Wang Y."/>
            <person name="Xiong G.H."/>
            <person name="Traut W."/>
            <person name="Walsh T.K."/>
            <person name="Worley K.C."/>
            <person name="Wu D."/>
            <person name="Wu W."/>
            <person name="Wu Y.Q."/>
            <person name="Zhang X."/>
            <person name="Zou Z."/>
            <person name="Zucker H."/>
            <person name="Briscoe A.D."/>
            <person name="Burmester T."/>
            <person name="Clem R.J."/>
            <person name="Feyereisen R."/>
            <person name="Grimmelikhuijzen C.J.P."/>
            <person name="Hamodrakas S.J."/>
            <person name="Hansson B.S."/>
            <person name="Huguet E."/>
            <person name="Jermiin L.S."/>
            <person name="Lan Q."/>
            <person name="Lehman H.K."/>
            <person name="Lorenzen M."/>
            <person name="Merzendorfer H."/>
            <person name="Michalopoulos I."/>
            <person name="Morton D.B."/>
            <person name="Muthukrishnan S."/>
            <person name="Oakeshott J.G."/>
            <person name="Palmer W."/>
            <person name="Park Y."/>
            <person name="Passarelli A.L."/>
            <person name="Rozas J."/>
            <person name="Schwartz L.M."/>
            <person name="Smith W."/>
            <person name="Southgate A."/>
            <person name="Vilcinskas A."/>
            <person name="Vogt R."/>
            <person name="Wang P."/>
            <person name="Werren J."/>
            <person name="Yu X.Q."/>
            <person name="Zhou J.J."/>
            <person name="Brown S.J."/>
            <person name="Scherer S.E."/>
            <person name="Richards S."/>
            <person name="Blissard G.W."/>
        </authorList>
    </citation>
    <scope>NUCLEOTIDE SEQUENCE</scope>
</reference>
<dbReference type="Pfam" id="PF00291">
    <property type="entry name" value="PALP"/>
    <property type="match status" value="1"/>
</dbReference>
<name>A0A921ZDC6_MANSE</name>